<gene>
    <name evidence="1" type="ORF">FJTKL_11612</name>
</gene>
<comment type="caution">
    <text evidence="1">The sequence shown here is derived from an EMBL/GenBank/DDBJ whole genome shotgun (WGS) entry which is preliminary data.</text>
</comment>
<dbReference type="Proteomes" id="UP001600888">
    <property type="component" value="Unassembled WGS sequence"/>
</dbReference>
<evidence type="ECO:0000313" key="1">
    <source>
        <dbReference type="EMBL" id="KAL2281449.1"/>
    </source>
</evidence>
<name>A0ABR4EG98_9PEZI</name>
<keyword evidence="2" id="KW-1185">Reference proteome</keyword>
<sequence>MGCLTGGIDRPGSSGPWLLCMLPTRDRFSLRLIAVVPRQYLDRPLDVLAAFNGLSCPATCAYPHTQTPQSRQSESRTSPRIDIVLLSRYHCTIPPHSRPWLSFCRQSLQPGVPPPPHVHRLLFPGFQAPPLQTAILHNYSCSRCLLSGLASDQEIIALETCFTTYNILPRFSTEPRDQPVSPTHLFILHFSTPANARLLLLPLEGRECRELRVIKIISIGPIGCPSRSLHPCWRPKGFLDRSFALPRYWVLAL</sequence>
<accession>A0ABR4EG98</accession>
<dbReference type="EMBL" id="JBAWTH010000057">
    <property type="protein sequence ID" value="KAL2281449.1"/>
    <property type="molecule type" value="Genomic_DNA"/>
</dbReference>
<proteinExistence type="predicted"/>
<organism evidence="1 2">
    <name type="scientific">Diaporthe vaccinii</name>
    <dbReference type="NCBI Taxonomy" id="105482"/>
    <lineage>
        <taxon>Eukaryota</taxon>
        <taxon>Fungi</taxon>
        <taxon>Dikarya</taxon>
        <taxon>Ascomycota</taxon>
        <taxon>Pezizomycotina</taxon>
        <taxon>Sordariomycetes</taxon>
        <taxon>Sordariomycetidae</taxon>
        <taxon>Diaporthales</taxon>
        <taxon>Diaporthaceae</taxon>
        <taxon>Diaporthe</taxon>
        <taxon>Diaporthe eres species complex</taxon>
    </lineage>
</organism>
<evidence type="ECO:0000313" key="2">
    <source>
        <dbReference type="Proteomes" id="UP001600888"/>
    </source>
</evidence>
<protein>
    <submittedName>
        <fullName evidence="1">Uncharacterized protein</fullName>
    </submittedName>
</protein>
<reference evidence="1 2" key="1">
    <citation type="submission" date="2024-03" db="EMBL/GenBank/DDBJ databases">
        <title>A high-quality draft genome sequence of Diaporthe vaccinii, a causative agent of upright dieback and viscid rot disease in cranberry plants.</title>
        <authorList>
            <person name="Sarrasin M."/>
            <person name="Lang B.F."/>
            <person name="Burger G."/>
        </authorList>
    </citation>
    <scope>NUCLEOTIDE SEQUENCE [LARGE SCALE GENOMIC DNA]</scope>
    <source>
        <strain evidence="1 2">IS7</strain>
    </source>
</reference>